<evidence type="ECO:0000256" key="1">
    <source>
        <dbReference type="SAM" id="MobiDB-lite"/>
    </source>
</evidence>
<dbReference type="PANTHER" id="PTHR23099">
    <property type="entry name" value="TRANSCRIPTIONAL REGULATOR"/>
    <property type="match status" value="1"/>
</dbReference>
<proteinExistence type="predicted"/>
<evidence type="ECO:0000313" key="3">
    <source>
        <dbReference type="EMBL" id="QSZ31351.1"/>
    </source>
</evidence>
<dbReference type="OrthoDB" id="20772at2759"/>
<reference evidence="3" key="1">
    <citation type="submission" date="2020-10" db="EMBL/GenBank/DDBJ databases">
        <title>Genome Sequence of Monilinia vaccinii-corymbosi Sheds Light on Mummy Berry Disease Infection of Blueberry and Mating Type.</title>
        <authorList>
            <person name="Yow A.G."/>
            <person name="Zhang Y."/>
            <person name="Bansal K."/>
            <person name="Eacker S.M."/>
            <person name="Sullivan S."/>
            <person name="Liachko I."/>
            <person name="Cubeta M.A."/>
            <person name="Rollins J.A."/>
            <person name="Ashrafi H."/>
        </authorList>
    </citation>
    <scope>NUCLEOTIDE SEQUENCE</scope>
    <source>
        <strain evidence="3">RL-1</strain>
    </source>
</reference>
<sequence>MARPVVYSSDEEFPDVNEVIRGKVGAKRTATSTTSRKVSGEAIRKAIEPAKGDSKKEKGSMDSNVKELESDEIDGYENAKPKARKRILKQNSDNPLLKPFSSSAKRSSVEPRKASASNSAVSMPKVLEQEPKRKTTARKPRISDWDEERKPTARKPRISDEEEEEEEDDDSDDLSDFIADDDDSDVFKTPPKSTRKLVRGRRTVLESSGTGTEEEILRQLLDKTSIKDKEIPGIKPPQLKPPKRIEKVEIRPGTSSSFDDNGAILRFSPSPRKVSKEVRLSTPPGSPELKPRGLASPKKLPRIPSTPHRPSMDSFWSQDLVNDWNDQYSPMKTLQPISKPKLQPPSTSGGTLLESGPAKPPHLGKEFKKAFATAKHTIASDFLAELDTKITSGRIAQLSASTGGVQIIWSKKLNTTAGRANWRRESVKQAPSSIDSQAIPTTYRHYASIELAEKVIDDEHRLLNVLAHEFCHLANFMVSNIKTNPHGKEFKAWASKCSAEFGRRGIEVTTKHSYEIDYKYVWECTQHGCGTLFKRHSKSIDVQRHRCGACKGVLAQIKPVPRGKAAGKGENEYQAFVKENMKKIREENPGSPQKDIMGLVGKRYQEYKASKAAKAGEEVDLKEGTPDDGELEMVSRKFDFLDLTTP</sequence>
<dbReference type="SMART" id="SM00731">
    <property type="entry name" value="SprT"/>
    <property type="match status" value="1"/>
</dbReference>
<feature type="region of interest" description="Disordered" evidence="1">
    <location>
        <begin position="334"/>
        <end position="361"/>
    </location>
</feature>
<dbReference type="PANTHER" id="PTHR23099:SF0">
    <property type="entry name" value="GERM CELL NUCLEAR ACIDIC PROTEIN"/>
    <property type="match status" value="1"/>
</dbReference>
<dbReference type="Pfam" id="PF17283">
    <property type="entry name" value="Zn_ribbon_SprT"/>
    <property type="match status" value="1"/>
</dbReference>
<dbReference type="InterPro" id="IPR036910">
    <property type="entry name" value="HMG_box_dom_sf"/>
</dbReference>
<evidence type="ECO:0000259" key="2">
    <source>
        <dbReference type="SMART" id="SM00731"/>
    </source>
</evidence>
<organism evidence="3 4">
    <name type="scientific">Monilinia vaccinii-corymbosi</name>
    <dbReference type="NCBI Taxonomy" id="61207"/>
    <lineage>
        <taxon>Eukaryota</taxon>
        <taxon>Fungi</taxon>
        <taxon>Dikarya</taxon>
        <taxon>Ascomycota</taxon>
        <taxon>Pezizomycotina</taxon>
        <taxon>Leotiomycetes</taxon>
        <taxon>Helotiales</taxon>
        <taxon>Sclerotiniaceae</taxon>
        <taxon>Monilinia</taxon>
    </lineage>
</organism>
<feature type="compositionally biased region" description="Basic and acidic residues" evidence="1">
    <location>
        <begin position="38"/>
        <end position="68"/>
    </location>
</feature>
<accession>A0A8A3P715</accession>
<dbReference type="CDD" id="cd00084">
    <property type="entry name" value="HMG-box_SF"/>
    <property type="match status" value="1"/>
</dbReference>
<dbReference type="SUPFAM" id="SSF47095">
    <property type="entry name" value="HMG-box"/>
    <property type="match status" value="1"/>
</dbReference>
<feature type="compositionally biased region" description="Polar residues" evidence="1">
    <location>
        <begin position="89"/>
        <end position="106"/>
    </location>
</feature>
<feature type="compositionally biased region" description="Basic residues" evidence="1">
    <location>
        <begin position="193"/>
        <end position="202"/>
    </location>
</feature>
<dbReference type="GO" id="GO:0006950">
    <property type="term" value="P:response to stress"/>
    <property type="evidence" value="ECO:0007669"/>
    <property type="project" value="UniProtKB-ARBA"/>
</dbReference>
<feature type="compositionally biased region" description="Acidic residues" evidence="1">
    <location>
        <begin position="160"/>
        <end position="184"/>
    </location>
</feature>
<dbReference type="Proteomes" id="UP000672032">
    <property type="component" value="Chromosome 2"/>
</dbReference>
<feature type="domain" description="SprT-like" evidence="2">
    <location>
        <begin position="388"/>
        <end position="557"/>
    </location>
</feature>
<keyword evidence="4" id="KW-1185">Reference proteome</keyword>
<dbReference type="Pfam" id="PF10263">
    <property type="entry name" value="SprT-like"/>
    <property type="match status" value="1"/>
</dbReference>
<evidence type="ECO:0000313" key="4">
    <source>
        <dbReference type="Proteomes" id="UP000672032"/>
    </source>
</evidence>
<dbReference type="InterPro" id="IPR006640">
    <property type="entry name" value="SprT-like_domain"/>
</dbReference>
<feature type="region of interest" description="Disordered" evidence="1">
    <location>
        <begin position="250"/>
        <end position="313"/>
    </location>
</feature>
<gene>
    <name evidence="3" type="ORF">DSL72_000914</name>
</gene>
<dbReference type="EMBL" id="CP063406">
    <property type="protein sequence ID" value="QSZ31351.1"/>
    <property type="molecule type" value="Genomic_DNA"/>
</dbReference>
<feature type="region of interest" description="Disordered" evidence="1">
    <location>
        <begin position="25"/>
        <end position="212"/>
    </location>
</feature>
<dbReference type="GO" id="GO:0005634">
    <property type="term" value="C:nucleus"/>
    <property type="evidence" value="ECO:0007669"/>
    <property type="project" value="TreeGrafter"/>
</dbReference>
<protein>
    <recommendedName>
        <fullName evidence="2">SprT-like domain-containing protein</fullName>
    </recommendedName>
</protein>
<dbReference type="InterPro" id="IPR035240">
    <property type="entry name" value="SprT_Zn_ribbon"/>
</dbReference>
<dbReference type="AlphaFoldDB" id="A0A8A3P715"/>
<feature type="compositionally biased region" description="Basic and acidic residues" evidence="1">
    <location>
        <begin position="141"/>
        <end position="151"/>
    </location>
</feature>
<name>A0A8A3P715_9HELO</name>